<comment type="caution">
    <text evidence="7">The sequence shown here is derived from an EMBL/GenBank/DDBJ whole genome shotgun (WGS) entry which is preliminary data.</text>
</comment>
<feature type="transmembrane region" description="Helical" evidence="5">
    <location>
        <begin position="239"/>
        <end position="257"/>
    </location>
</feature>
<keyword evidence="2 5" id="KW-0812">Transmembrane</keyword>
<dbReference type="EMBL" id="ABXU01000089">
    <property type="protein sequence ID" value="EEB32039.1"/>
    <property type="molecule type" value="Genomic_DNA"/>
</dbReference>
<organism evidence="7 8">
    <name type="scientific">Desulfovibrio piger ATCC 29098</name>
    <dbReference type="NCBI Taxonomy" id="411464"/>
    <lineage>
        <taxon>Bacteria</taxon>
        <taxon>Pseudomonadati</taxon>
        <taxon>Thermodesulfobacteriota</taxon>
        <taxon>Desulfovibrionia</taxon>
        <taxon>Desulfovibrionales</taxon>
        <taxon>Desulfovibrionaceae</taxon>
        <taxon>Desulfovibrio</taxon>
    </lineage>
</organism>
<sequence>MDRIRKRHDAAPGEFWHTCLFWTFWVSLALFPIGYGWREVTPPLCFIFLLLYYRHAWQGSVLRRLTVWPLFLCAGAMTLIGVIFSTDVWQSFLHGGMGINKAYILPFIAMECVRSTRDLRRLVWACVLACVWQGLDGMWQAWTGFDFIMGYAPNAGRLTGSLGDYCVGNYMALAMIPAFACWFLLRRRLGVWPAAIVWVVLFVPAFFLLEGASSRSGILAVASTFVFWALLVGGKTGRIALWGCVVVLGGFTLLSFHRMDPSTIAGDGRWSLWSLGWQVFLEHPWLGAGLDRYNACFRALGLVPARDAITISHPHNMYLDILYAHGIIGFILGMIFLLGFVWWAGRHIRRALHDSGVAQRPAEATGSLLH</sequence>
<name>B6WY91_9BACT</name>
<feature type="transmembrane region" description="Helical" evidence="5">
    <location>
        <begin position="40"/>
        <end position="55"/>
    </location>
</feature>
<evidence type="ECO:0000313" key="8">
    <source>
        <dbReference type="Proteomes" id="UP000003676"/>
    </source>
</evidence>
<keyword evidence="3 5" id="KW-1133">Transmembrane helix</keyword>
<evidence type="ECO:0000313" key="7">
    <source>
        <dbReference type="EMBL" id="EEB32039.1"/>
    </source>
</evidence>
<feature type="transmembrane region" description="Helical" evidence="5">
    <location>
        <begin position="122"/>
        <end position="142"/>
    </location>
</feature>
<dbReference type="InterPro" id="IPR051533">
    <property type="entry name" value="WaaL-like"/>
</dbReference>
<evidence type="ECO:0000256" key="2">
    <source>
        <dbReference type="ARBA" id="ARBA00022692"/>
    </source>
</evidence>
<dbReference type="Proteomes" id="UP000003676">
    <property type="component" value="Unassembled WGS sequence"/>
</dbReference>
<evidence type="ECO:0000256" key="3">
    <source>
        <dbReference type="ARBA" id="ARBA00022989"/>
    </source>
</evidence>
<feature type="transmembrane region" description="Helical" evidence="5">
    <location>
        <begin position="322"/>
        <end position="343"/>
    </location>
</feature>
<feature type="transmembrane region" description="Helical" evidence="5">
    <location>
        <begin position="215"/>
        <end position="232"/>
    </location>
</feature>
<dbReference type="PANTHER" id="PTHR37422">
    <property type="entry name" value="TEICHURONIC ACID BIOSYNTHESIS PROTEIN TUAE"/>
    <property type="match status" value="1"/>
</dbReference>
<evidence type="ECO:0000259" key="6">
    <source>
        <dbReference type="Pfam" id="PF04932"/>
    </source>
</evidence>
<evidence type="ECO:0000256" key="1">
    <source>
        <dbReference type="ARBA" id="ARBA00004141"/>
    </source>
</evidence>
<feature type="transmembrane region" description="Helical" evidence="5">
    <location>
        <begin position="15"/>
        <end position="34"/>
    </location>
</feature>
<dbReference type="HOGENOM" id="CLU_616400_0_0_7"/>
<reference evidence="7 8" key="1">
    <citation type="submission" date="2008-10" db="EMBL/GenBank/DDBJ databases">
        <title>Draft genome sequence of Desulvovibrio piger (ATCC 29098).</title>
        <authorList>
            <person name="Sudarsanam P."/>
            <person name="Ley R."/>
            <person name="Guruge J."/>
            <person name="Turnbaugh P.J."/>
            <person name="Mahowald M."/>
            <person name="Liep D."/>
            <person name="Gordon J."/>
        </authorList>
    </citation>
    <scope>NUCLEOTIDE SEQUENCE [LARGE SCALE GENOMIC DNA]</scope>
    <source>
        <strain evidence="7 8">ATCC 29098</strain>
    </source>
</reference>
<dbReference type="PANTHER" id="PTHR37422:SF13">
    <property type="entry name" value="LIPOPOLYSACCHARIDE BIOSYNTHESIS PROTEIN PA4999-RELATED"/>
    <property type="match status" value="1"/>
</dbReference>
<feature type="transmembrane region" description="Helical" evidence="5">
    <location>
        <begin position="162"/>
        <end position="184"/>
    </location>
</feature>
<proteinExistence type="predicted"/>
<evidence type="ECO:0000256" key="5">
    <source>
        <dbReference type="SAM" id="Phobius"/>
    </source>
</evidence>
<feature type="domain" description="O-antigen ligase-related" evidence="6">
    <location>
        <begin position="201"/>
        <end position="332"/>
    </location>
</feature>
<reference evidence="7 8" key="2">
    <citation type="submission" date="2008-10" db="EMBL/GenBank/DDBJ databases">
        <authorList>
            <person name="Fulton L."/>
            <person name="Clifton S."/>
            <person name="Fulton B."/>
            <person name="Xu J."/>
            <person name="Minx P."/>
            <person name="Pepin K.H."/>
            <person name="Johnson M."/>
            <person name="Bhonagiri V."/>
            <person name="Nash W.E."/>
            <person name="Mardis E.R."/>
            <person name="Wilson R.K."/>
        </authorList>
    </citation>
    <scope>NUCLEOTIDE SEQUENCE [LARGE SCALE GENOMIC DNA]</scope>
    <source>
        <strain evidence="7 8">ATCC 29098</strain>
    </source>
</reference>
<evidence type="ECO:0000256" key="4">
    <source>
        <dbReference type="ARBA" id="ARBA00023136"/>
    </source>
</evidence>
<dbReference type="GO" id="GO:0016020">
    <property type="term" value="C:membrane"/>
    <property type="evidence" value="ECO:0007669"/>
    <property type="project" value="UniProtKB-SubCell"/>
</dbReference>
<gene>
    <name evidence="7" type="ORF">DESPIG_03072</name>
</gene>
<dbReference type="RefSeq" id="WP_006009237.1">
    <property type="nucleotide sequence ID" value="NZ_DS996361.1"/>
</dbReference>
<feature type="transmembrane region" description="Helical" evidence="5">
    <location>
        <begin position="92"/>
        <end position="110"/>
    </location>
</feature>
<feature type="transmembrane region" description="Helical" evidence="5">
    <location>
        <begin position="191"/>
        <end position="209"/>
    </location>
</feature>
<dbReference type="Pfam" id="PF04932">
    <property type="entry name" value="Wzy_C"/>
    <property type="match status" value="1"/>
</dbReference>
<protein>
    <submittedName>
        <fullName evidence="7">O-antigen polymerase</fullName>
    </submittedName>
</protein>
<accession>B6WY91</accession>
<dbReference type="eggNOG" id="COG3307">
    <property type="taxonomic scope" value="Bacteria"/>
</dbReference>
<feature type="transmembrane region" description="Helical" evidence="5">
    <location>
        <begin position="67"/>
        <end position="86"/>
    </location>
</feature>
<dbReference type="AlphaFoldDB" id="B6WY91"/>
<keyword evidence="4 5" id="KW-0472">Membrane</keyword>
<dbReference type="InterPro" id="IPR007016">
    <property type="entry name" value="O-antigen_ligase-rel_domated"/>
</dbReference>
<comment type="subcellular location">
    <subcellularLocation>
        <location evidence="1">Membrane</location>
        <topology evidence="1">Multi-pass membrane protein</topology>
    </subcellularLocation>
</comment>